<dbReference type="SMART" id="SM00665">
    <property type="entry name" value="B561"/>
    <property type="match status" value="1"/>
</dbReference>
<feature type="transmembrane region" description="Helical" evidence="12">
    <location>
        <begin position="97"/>
        <end position="117"/>
    </location>
</feature>
<dbReference type="OrthoDB" id="432881at2759"/>
<feature type="domain" description="Cytochrome b561" evidence="13">
    <location>
        <begin position="20"/>
        <end position="225"/>
    </location>
</feature>
<evidence type="ECO:0000313" key="14">
    <source>
        <dbReference type="EMBL" id="CAB3247401.1"/>
    </source>
</evidence>
<dbReference type="Proteomes" id="UP000494106">
    <property type="component" value="Unassembled WGS sequence"/>
</dbReference>
<organism evidence="14 15">
    <name type="scientific">Arctia plantaginis</name>
    <name type="common">Wood tiger moth</name>
    <name type="synonym">Phalaena plantaginis</name>
    <dbReference type="NCBI Taxonomy" id="874455"/>
    <lineage>
        <taxon>Eukaryota</taxon>
        <taxon>Metazoa</taxon>
        <taxon>Ecdysozoa</taxon>
        <taxon>Arthropoda</taxon>
        <taxon>Hexapoda</taxon>
        <taxon>Insecta</taxon>
        <taxon>Pterygota</taxon>
        <taxon>Neoptera</taxon>
        <taxon>Endopterygota</taxon>
        <taxon>Lepidoptera</taxon>
        <taxon>Glossata</taxon>
        <taxon>Ditrysia</taxon>
        <taxon>Noctuoidea</taxon>
        <taxon>Erebidae</taxon>
        <taxon>Arctiinae</taxon>
        <taxon>Arctia</taxon>
    </lineage>
</organism>
<dbReference type="AlphaFoldDB" id="A0A8S1AMS0"/>
<feature type="transmembrane region" description="Helical" evidence="12">
    <location>
        <begin position="129"/>
        <end position="149"/>
    </location>
</feature>
<evidence type="ECO:0000256" key="7">
    <source>
        <dbReference type="ARBA" id="ARBA00022982"/>
    </source>
</evidence>
<dbReference type="Gene3D" id="1.20.120.1770">
    <property type="match status" value="1"/>
</dbReference>
<evidence type="ECO:0000256" key="11">
    <source>
        <dbReference type="ARBA" id="ARBA00024225"/>
    </source>
</evidence>
<keyword evidence="7" id="KW-0249">Electron transport</keyword>
<evidence type="ECO:0000256" key="1">
    <source>
        <dbReference type="ARBA" id="ARBA00001970"/>
    </source>
</evidence>
<name>A0A8S1AMS0_ARCPL</name>
<dbReference type="Pfam" id="PF03188">
    <property type="entry name" value="Cytochrom_B561"/>
    <property type="match status" value="1"/>
</dbReference>
<evidence type="ECO:0000256" key="12">
    <source>
        <dbReference type="SAM" id="Phobius"/>
    </source>
</evidence>
<evidence type="ECO:0000313" key="15">
    <source>
        <dbReference type="Proteomes" id="UP000494106"/>
    </source>
</evidence>
<dbReference type="GO" id="GO:0140571">
    <property type="term" value="F:transmembrane ascorbate ferrireductase activity"/>
    <property type="evidence" value="ECO:0007669"/>
    <property type="project" value="UniProtKB-EC"/>
</dbReference>
<keyword evidence="8 12" id="KW-1133">Transmembrane helix</keyword>
<sequence>MSLSMYYIQENVVVKTALSSYNVLVHILIGMIVGVSLLFGVTKNYNATSVPEDIILLHILLCVPGFTLLMSESIMAMTSYNAWSSILSKTNKRRAHWVIQILASGLGLTGSIIIMSYNDVNFNTSHGQFGLVTLIFTVVNMTLGVASLFSHKLRRFIPPILFKIAHIVLGIITYVSACTCLCLAFNKDMFKIWTNESVAVGVIIIISCVTFLVLINPFTTLCKKIIKIIKVRSENR</sequence>
<evidence type="ECO:0000256" key="3">
    <source>
        <dbReference type="ARBA" id="ARBA00022448"/>
    </source>
</evidence>
<protein>
    <recommendedName>
        <fullName evidence="11">ascorbate ferrireductase (transmembrane)</fullName>
        <ecNumber evidence="11">7.2.1.3</ecNumber>
    </recommendedName>
</protein>
<feature type="transmembrane region" description="Helical" evidence="12">
    <location>
        <begin position="198"/>
        <end position="222"/>
    </location>
</feature>
<evidence type="ECO:0000256" key="4">
    <source>
        <dbReference type="ARBA" id="ARBA00022617"/>
    </source>
</evidence>
<comment type="caution">
    <text evidence="14">The sequence shown here is derived from an EMBL/GenBank/DDBJ whole genome shotgun (WGS) entry which is preliminary data.</text>
</comment>
<dbReference type="PROSITE" id="PS50939">
    <property type="entry name" value="CYTOCHROME_B561"/>
    <property type="match status" value="1"/>
</dbReference>
<feature type="transmembrane region" description="Helical" evidence="12">
    <location>
        <begin position="21"/>
        <end position="42"/>
    </location>
</feature>
<keyword evidence="15" id="KW-1185">Reference proteome</keyword>
<dbReference type="GO" id="GO:0046872">
    <property type="term" value="F:metal ion binding"/>
    <property type="evidence" value="ECO:0007669"/>
    <property type="project" value="UniProtKB-KW"/>
</dbReference>
<comment type="cofactor">
    <cofactor evidence="1">
        <name>heme b</name>
        <dbReference type="ChEBI" id="CHEBI:60344"/>
    </cofactor>
</comment>
<keyword evidence="10 12" id="KW-0472">Membrane</keyword>
<keyword evidence="6" id="KW-0479">Metal-binding</keyword>
<evidence type="ECO:0000256" key="6">
    <source>
        <dbReference type="ARBA" id="ARBA00022723"/>
    </source>
</evidence>
<evidence type="ECO:0000256" key="8">
    <source>
        <dbReference type="ARBA" id="ARBA00022989"/>
    </source>
</evidence>
<dbReference type="GO" id="GO:0016020">
    <property type="term" value="C:membrane"/>
    <property type="evidence" value="ECO:0007669"/>
    <property type="project" value="UniProtKB-SubCell"/>
</dbReference>
<dbReference type="PANTHER" id="PTHR15422:SF43">
    <property type="entry name" value="ASCORBATE FERRIREDUCTASE (TRANSMEMBRANE)"/>
    <property type="match status" value="1"/>
</dbReference>
<reference evidence="14 15" key="1">
    <citation type="submission" date="2020-04" db="EMBL/GenBank/DDBJ databases">
        <authorList>
            <person name="Wallbank WR R."/>
            <person name="Pardo Diaz C."/>
            <person name="Kozak K."/>
            <person name="Martin S."/>
            <person name="Jiggins C."/>
            <person name="Moest M."/>
            <person name="Warren A I."/>
            <person name="Byers J.R.P. K."/>
            <person name="Montejo-Kovacevich G."/>
            <person name="Yen C E."/>
        </authorList>
    </citation>
    <scope>NUCLEOTIDE SEQUENCE [LARGE SCALE GENOMIC DNA]</scope>
</reference>
<keyword evidence="9" id="KW-0408">Iron</keyword>
<dbReference type="InterPro" id="IPR006593">
    <property type="entry name" value="Cyt_b561/ferric_Rdtase_TM"/>
</dbReference>
<evidence type="ECO:0000259" key="13">
    <source>
        <dbReference type="PROSITE" id="PS50939"/>
    </source>
</evidence>
<evidence type="ECO:0000256" key="2">
    <source>
        <dbReference type="ARBA" id="ARBA00004141"/>
    </source>
</evidence>
<keyword evidence="5 12" id="KW-0812">Transmembrane</keyword>
<dbReference type="InterPro" id="IPR045150">
    <property type="entry name" value="CYB561D1/2"/>
</dbReference>
<gene>
    <name evidence="14" type="ORF">APLA_LOCUS11325</name>
</gene>
<dbReference type="EMBL" id="CADEBC010000530">
    <property type="protein sequence ID" value="CAB3247401.1"/>
    <property type="molecule type" value="Genomic_DNA"/>
</dbReference>
<feature type="transmembrane region" description="Helical" evidence="12">
    <location>
        <begin position="54"/>
        <end position="76"/>
    </location>
</feature>
<dbReference type="GO" id="GO:0140575">
    <property type="term" value="F:transmembrane monodehydroascorbate reductase activity"/>
    <property type="evidence" value="ECO:0007669"/>
    <property type="project" value="InterPro"/>
</dbReference>
<evidence type="ECO:0000256" key="10">
    <source>
        <dbReference type="ARBA" id="ARBA00023136"/>
    </source>
</evidence>
<dbReference type="EC" id="7.2.1.3" evidence="11"/>
<keyword evidence="4" id="KW-0349">Heme</keyword>
<accession>A0A8S1AMS0</accession>
<evidence type="ECO:0000256" key="9">
    <source>
        <dbReference type="ARBA" id="ARBA00023004"/>
    </source>
</evidence>
<feature type="transmembrane region" description="Helical" evidence="12">
    <location>
        <begin position="161"/>
        <end position="186"/>
    </location>
</feature>
<evidence type="ECO:0000256" key="5">
    <source>
        <dbReference type="ARBA" id="ARBA00022692"/>
    </source>
</evidence>
<comment type="subcellular location">
    <subcellularLocation>
        <location evidence="2">Membrane</location>
        <topology evidence="2">Multi-pass membrane protein</topology>
    </subcellularLocation>
</comment>
<dbReference type="PANTHER" id="PTHR15422">
    <property type="entry name" value="OS05G0565100 PROTEIN"/>
    <property type="match status" value="1"/>
</dbReference>
<proteinExistence type="predicted"/>
<keyword evidence="3" id="KW-0813">Transport</keyword>